<gene>
    <name evidence="1" type="ORF">MRB53_009954</name>
</gene>
<sequence>MFMPMFKTAIFLVIIWCCYFYPSDGCLEEKRTHLLQIKDSINYPHGSSLDEDWVGKNCWEWPRIECNSSSSRMISIDLFSIRGEVGVWYPNASLFAAFKELEELVLSEDHIDGWVAPQAFSEMQSLRKLYLLSNNLFASIDSLQGLCEFRNLQCLGLSGSNLDGRVLPPCLSNLSKLEELSLSDNDLGSYSSALTGLCGLSALKYLDLSGNYFNDSNLPMGMGNFYLLESLNLSRNNLSGHFGNSTSGLKRLQELDLSLNQFTDDGISPWISNLTSLTTLWLQKNALREAPTP</sequence>
<reference evidence="1 2" key="1">
    <citation type="journal article" date="2022" name="Hortic Res">
        <title>A haplotype resolved chromosomal level avocado genome allows analysis of novel avocado genes.</title>
        <authorList>
            <person name="Nath O."/>
            <person name="Fletcher S.J."/>
            <person name="Hayward A."/>
            <person name="Shaw L.M."/>
            <person name="Masouleh A.K."/>
            <person name="Furtado A."/>
            <person name="Henry R.J."/>
            <person name="Mitter N."/>
        </authorList>
    </citation>
    <scope>NUCLEOTIDE SEQUENCE [LARGE SCALE GENOMIC DNA]</scope>
    <source>
        <strain evidence="2">cv. Hass</strain>
    </source>
</reference>
<proteinExistence type="predicted"/>
<protein>
    <submittedName>
        <fullName evidence="1">Uncharacterized protein</fullName>
    </submittedName>
</protein>
<dbReference type="Proteomes" id="UP001234297">
    <property type="component" value="Chromosome 3"/>
</dbReference>
<name>A0ACC2LRH3_PERAE</name>
<comment type="caution">
    <text evidence="1">The sequence shown here is derived from an EMBL/GenBank/DDBJ whole genome shotgun (WGS) entry which is preliminary data.</text>
</comment>
<accession>A0ACC2LRH3</accession>
<evidence type="ECO:0000313" key="1">
    <source>
        <dbReference type="EMBL" id="KAJ8635687.1"/>
    </source>
</evidence>
<evidence type="ECO:0000313" key="2">
    <source>
        <dbReference type="Proteomes" id="UP001234297"/>
    </source>
</evidence>
<dbReference type="EMBL" id="CM056811">
    <property type="protein sequence ID" value="KAJ8635687.1"/>
    <property type="molecule type" value="Genomic_DNA"/>
</dbReference>
<keyword evidence="2" id="KW-1185">Reference proteome</keyword>
<organism evidence="1 2">
    <name type="scientific">Persea americana</name>
    <name type="common">Avocado</name>
    <dbReference type="NCBI Taxonomy" id="3435"/>
    <lineage>
        <taxon>Eukaryota</taxon>
        <taxon>Viridiplantae</taxon>
        <taxon>Streptophyta</taxon>
        <taxon>Embryophyta</taxon>
        <taxon>Tracheophyta</taxon>
        <taxon>Spermatophyta</taxon>
        <taxon>Magnoliopsida</taxon>
        <taxon>Magnoliidae</taxon>
        <taxon>Laurales</taxon>
        <taxon>Lauraceae</taxon>
        <taxon>Persea</taxon>
    </lineage>
</organism>